<gene>
    <name evidence="1" type="ORF">BIZ92_27175</name>
</gene>
<proteinExistence type="predicted"/>
<dbReference type="AlphaFoldDB" id="A0A1R1JSM5"/>
<evidence type="ECO:0000313" key="1">
    <source>
        <dbReference type="EMBL" id="OMG85430.1"/>
    </source>
</evidence>
<dbReference type="OrthoDB" id="8664224at2"/>
<name>A0A1R1JSM5_ALCXX</name>
<dbReference type="RefSeq" id="WP_076412589.1">
    <property type="nucleotide sequence ID" value="NZ_AP028040.1"/>
</dbReference>
<dbReference type="EMBL" id="MJMN01000016">
    <property type="protein sequence ID" value="OMG85430.1"/>
    <property type="molecule type" value="Genomic_DNA"/>
</dbReference>
<accession>A0A1R1JSM5</accession>
<comment type="caution">
    <text evidence="1">The sequence shown here is derived from an EMBL/GenBank/DDBJ whole genome shotgun (WGS) entry which is preliminary data.</text>
</comment>
<sequence length="76" mass="8369">MRRPQIEIQNGIPVLTTTQIGERLGMKPSVGDLLALGIEPVQRTALGCYWALSDMQAIRIAAAKRVLQVQPDEVNQ</sequence>
<evidence type="ECO:0000313" key="2">
    <source>
        <dbReference type="Proteomes" id="UP000187251"/>
    </source>
</evidence>
<dbReference type="Proteomes" id="UP000187251">
    <property type="component" value="Unassembled WGS sequence"/>
</dbReference>
<protein>
    <submittedName>
        <fullName evidence="1">Uncharacterized protein</fullName>
    </submittedName>
</protein>
<reference evidence="1 2" key="1">
    <citation type="submission" date="2016-09" db="EMBL/GenBank/DDBJ databases">
        <title>Phylogenomics of Achromobacter.</title>
        <authorList>
            <person name="Jeukens J."/>
            <person name="Freschi L."/>
            <person name="Vincent A.T."/>
            <person name="Emond-Rheault J.-G."/>
            <person name="Kukavica-Ibrulj I."/>
            <person name="Charette S.J."/>
            <person name="Levesque R.C."/>
        </authorList>
    </citation>
    <scope>NUCLEOTIDE SEQUENCE [LARGE SCALE GENOMIC DNA]</scope>
    <source>
        <strain evidence="1 2">AUS488</strain>
    </source>
</reference>
<organism evidence="1 2">
    <name type="scientific">Alcaligenes xylosoxydans xylosoxydans</name>
    <name type="common">Achromobacter xylosoxidans</name>
    <dbReference type="NCBI Taxonomy" id="85698"/>
    <lineage>
        <taxon>Bacteria</taxon>
        <taxon>Pseudomonadati</taxon>
        <taxon>Pseudomonadota</taxon>
        <taxon>Betaproteobacteria</taxon>
        <taxon>Burkholderiales</taxon>
        <taxon>Alcaligenaceae</taxon>
        <taxon>Achromobacter</taxon>
    </lineage>
</organism>